<proteinExistence type="predicted"/>
<dbReference type="RefSeq" id="WP_072994967.1">
    <property type="nucleotide sequence ID" value="NZ_FQYU01000008.1"/>
</dbReference>
<dbReference type="OrthoDB" id="5171393at2"/>
<dbReference type="GO" id="GO:0004315">
    <property type="term" value="F:3-oxoacyl-[acyl-carrier-protein] synthase activity"/>
    <property type="evidence" value="ECO:0007669"/>
    <property type="project" value="InterPro"/>
</dbReference>
<dbReference type="Proteomes" id="UP000184543">
    <property type="component" value="Unassembled WGS sequence"/>
</dbReference>
<evidence type="ECO:0000313" key="5">
    <source>
        <dbReference type="EMBL" id="SHJ74079.1"/>
    </source>
</evidence>
<dbReference type="InterPro" id="IPR016039">
    <property type="entry name" value="Thiolase-like"/>
</dbReference>
<reference evidence="6" key="1">
    <citation type="submission" date="2016-11" db="EMBL/GenBank/DDBJ databases">
        <authorList>
            <person name="Varghese N."/>
            <person name="Submissions S."/>
        </authorList>
    </citation>
    <scope>NUCLEOTIDE SEQUENCE [LARGE SCALE GENOMIC DNA]</scope>
    <source>
        <strain evidence="6">DSM 19858</strain>
    </source>
</reference>
<dbReference type="CDD" id="cd00830">
    <property type="entry name" value="KAS_III"/>
    <property type="match status" value="1"/>
</dbReference>
<dbReference type="GO" id="GO:0006633">
    <property type="term" value="P:fatty acid biosynthetic process"/>
    <property type="evidence" value="ECO:0007669"/>
    <property type="project" value="InterPro"/>
</dbReference>
<dbReference type="AlphaFoldDB" id="A0A1M6LSC2"/>
<dbReference type="PANTHER" id="PTHR34069:SF3">
    <property type="entry name" value="ACYL-COA:ACYL-COA ALKYLTRANSFERASE"/>
    <property type="match status" value="1"/>
</dbReference>
<sequence length="351" mass="38171">MSIAITGTGSYIPPRIVTNQDFIQHEFLNSNGTPFTQPNPVIIDKFRAITGIKERRYAPDELNTSDMGFLAAEKAIADAAIDKNTIDHIIFAHNFGDIAQGQNQGDTVPSLATRVKHHLQIQNANCVAYDILFGCPGWVQGVIQAKAFIDAGIAKTCLVIGAETLSRIVDPFDRDSMIYADGAGAAIVQAHNGGGNILAHASATHATKEAFYLFFGNSYNKKEDSAQYIKMHGRKIYEFALTHVPQAMKTCLDQSGSDIGAVKKIFIHQANAKMDEAIVKRFYALYDKEPPSGVMPMSIGELGNSSVATIPTLFDRVRKGKMKNQQVQKGDVVIFASVGAGMNINAITYQI</sequence>
<name>A0A1M6LSC2_9FLAO</name>
<dbReference type="Gene3D" id="3.40.47.10">
    <property type="match status" value="1"/>
</dbReference>
<feature type="domain" description="Beta-ketoacyl-[acyl-carrier-protein] synthase III C-terminal" evidence="3">
    <location>
        <begin position="252"/>
        <end position="350"/>
    </location>
</feature>
<organism evidence="5 6">
    <name type="scientific">Pseudozobellia thermophila</name>
    <dbReference type="NCBI Taxonomy" id="192903"/>
    <lineage>
        <taxon>Bacteria</taxon>
        <taxon>Pseudomonadati</taxon>
        <taxon>Bacteroidota</taxon>
        <taxon>Flavobacteriia</taxon>
        <taxon>Flavobacteriales</taxon>
        <taxon>Flavobacteriaceae</taxon>
        <taxon>Pseudozobellia</taxon>
    </lineage>
</organism>
<evidence type="ECO:0000256" key="2">
    <source>
        <dbReference type="ARBA" id="ARBA00023315"/>
    </source>
</evidence>
<keyword evidence="2" id="KW-0012">Acyltransferase</keyword>
<dbReference type="Pfam" id="PF08545">
    <property type="entry name" value="ACP_syn_III"/>
    <property type="match status" value="1"/>
</dbReference>
<dbReference type="SUPFAM" id="SSF53901">
    <property type="entry name" value="Thiolase-like"/>
    <property type="match status" value="1"/>
</dbReference>
<keyword evidence="6" id="KW-1185">Reference proteome</keyword>
<dbReference type="Pfam" id="PF08541">
    <property type="entry name" value="ACP_syn_III_C"/>
    <property type="match status" value="1"/>
</dbReference>
<gene>
    <name evidence="5" type="ORF">SAMN04488513_10832</name>
</gene>
<keyword evidence="1" id="KW-0808">Transferase</keyword>
<dbReference type="EMBL" id="FQYU01000008">
    <property type="protein sequence ID" value="SHJ74079.1"/>
    <property type="molecule type" value="Genomic_DNA"/>
</dbReference>
<evidence type="ECO:0000259" key="3">
    <source>
        <dbReference type="Pfam" id="PF08541"/>
    </source>
</evidence>
<dbReference type="STRING" id="192903.SAMN04488513_10832"/>
<evidence type="ECO:0000259" key="4">
    <source>
        <dbReference type="Pfam" id="PF08545"/>
    </source>
</evidence>
<protein>
    <submittedName>
        <fullName evidence="5">3-oxoacyl-[acyl-carrier-protein] synthase-3</fullName>
    </submittedName>
</protein>
<dbReference type="GO" id="GO:0044550">
    <property type="term" value="P:secondary metabolite biosynthetic process"/>
    <property type="evidence" value="ECO:0007669"/>
    <property type="project" value="TreeGrafter"/>
</dbReference>
<evidence type="ECO:0000256" key="1">
    <source>
        <dbReference type="ARBA" id="ARBA00022679"/>
    </source>
</evidence>
<feature type="domain" description="Beta-ketoacyl-[acyl-carrier-protein] synthase III N-terminal" evidence="4">
    <location>
        <begin position="129"/>
        <end position="200"/>
    </location>
</feature>
<dbReference type="InterPro" id="IPR013747">
    <property type="entry name" value="ACP_syn_III_C"/>
</dbReference>
<accession>A0A1M6LSC2</accession>
<dbReference type="PANTHER" id="PTHR34069">
    <property type="entry name" value="3-OXOACYL-[ACYL-CARRIER-PROTEIN] SYNTHASE 3"/>
    <property type="match status" value="1"/>
</dbReference>
<evidence type="ECO:0000313" key="6">
    <source>
        <dbReference type="Proteomes" id="UP000184543"/>
    </source>
</evidence>
<dbReference type="InterPro" id="IPR013751">
    <property type="entry name" value="ACP_syn_III_N"/>
</dbReference>